<protein>
    <recommendedName>
        <fullName evidence="3">PH domain-containing protein</fullName>
    </recommendedName>
</protein>
<dbReference type="STRING" id="7868.ENSCMIP00000029724"/>
<dbReference type="Gene3D" id="2.30.29.30">
    <property type="entry name" value="Pleckstrin-homology domain (PH domain)/Phosphotyrosine-binding domain (PTB)"/>
    <property type="match status" value="1"/>
</dbReference>
<reference evidence="1" key="5">
    <citation type="submission" date="2025-09" db="UniProtKB">
        <authorList>
            <consortium name="Ensembl"/>
        </authorList>
    </citation>
    <scope>IDENTIFICATION</scope>
</reference>
<keyword evidence="2" id="KW-1185">Reference proteome</keyword>
<dbReference type="InParanoid" id="A0A4W3IHI1"/>
<dbReference type="GeneTree" id="ENSGT00940000155980"/>
<dbReference type="GO" id="GO:0005737">
    <property type="term" value="C:cytoplasm"/>
    <property type="evidence" value="ECO:0007669"/>
    <property type="project" value="TreeGrafter"/>
</dbReference>
<evidence type="ECO:0000313" key="2">
    <source>
        <dbReference type="Proteomes" id="UP000314986"/>
    </source>
</evidence>
<reference evidence="2" key="3">
    <citation type="journal article" date="2014" name="Nature">
        <title>Elephant shark genome provides unique insights into gnathostome evolution.</title>
        <authorList>
            <consortium name="International Elephant Shark Genome Sequencing Consortium"/>
            <person name="Venkatesh B."/>
            <person name="Lee A.P."/>
            <person name="Ravi V."/>
            <person name="Maurya A.K."/>
            <person name="Lian M.M."/>
            <person name="Swann J.B."/>
            <person name="Ohta Y."/>
            <person name="Flajnik M.F."/>
            <person name="Sutoh Y."/>
            <person name="Kasahara M."/>
            <person name="Hoon S."/>
            <person name="Gangu V."/>
            <person name="Roy S.W."/>
            <person name="Irimia M."/>
            <person name="Korzh V."/>
            <person name="Kondrychyn I."/>
            <person name="Lim Z.W."/>
            <person name="Tay B.H."/>
            <person name="Tohari S."/>
            <person name="Kong K.W."/>
            <person name="Ho S."/>
            <person name="Lorente-Galdos B."/>
            <person name="Quilez J."/>
            <person name="Marques-Bonet T."/>
            <person name="Raney B.J."/>
            <person name="Ingham P.W."/>
            <person name="Tay A."/>
            <person name="Hillier L.W."/>
            <person name="Minx P."/>
            <person name="Boehm T."/>
            <person name="Wilson R.K."/>
            <person name="Brenner S."/>
            <person name="Warren W.C."/>
        </authorList>
    </citation>
    <scope>NUCLEOTIDE SEQUENCE [LARGE SCALE GENOMIC DNA]</scope>
</reference>
<organism evidence="1 2">
    <name type="scientific">Callorhinchus milii</name>
    <name type="common">Ghost shark</name>
    <dbReference type="NCBI Taxonomy" id="7868"/>
    <lineage>
        <taxon>Eukaryota</taxon>
        <taxon>Metazoa</taxon>
        <taxon>Chordata</taxon>
        <taxon>Craniata</taxon>
        <taxon>Vertebrata</taxon>
        <taxon>Chondrichthyes</taxon>
        <taxon>Holocephali</taxon>
        <taxon>Chimaeriformes</taxon>
        <taxon>Callorhinchidae</taxon>
        <taxon>Callorhinchus</taxon>
    </lineage>
</organism>
<evidence type="ECO:0000313" key="1">
    <source>
        <dbReference type="Ensembl" id="ENSCMIP00000029724.1"/>
    </source>
</evidence>
<dbReference type="SUPFAM" id="SSF50729">
    <property type="entry name" value="PH domain-like"/>
    <property type="match status" value="1"/>
</dbReference>
<dbReference type="InterPro" id="IPR011993">
    <property type="entry name" value="PH-like_dom_sf"/>
</dbReference>
<dbReference type="PANTHER" id="PTHR21258">
    <property type="entry name" value="DOCKING PROTEIN RELATED"/>
    <property type="match status" value="1"/>
</dbReference>
<dbReference type="GO" id="GO:0043410">
    <property type="term" value="P:positive regulation of MAPK cascade"/>
    <property type="evidence" value="ECO:0007669"/>
    <property type="project" value="TreeGrafter"/>
</dbReference>
<sequence>CGVRKLAQGFALCLELNSGLSLKSWSELYSASPFGIARLQQFDSSNAIDKQNTKKVERRIIRLSDCISISQVLSETPPKEMSAFCISTIDKTYVMAVQKCEMSGWIERICDSPRRNLI</sequence>
<dbReference type="PANTHER" id="PTHR21258:SF62">
    <property type="entry name" value="INSULIN RECEPTOR SUBSTRATE 1"/>
    <property type="match status" value="1"/>
</dbReference>
<reference evidence="1" key="4">
    <citation type="submission" date="2025-08" db="UniProtKB">
        <authorList>
            <consortium name="Ensembl"/>
        </authorList>
    </citation>
    <scope>IDENTIFICATION</scope>
</reference>
<reference evidence="2" key="1">
    <citation type="journal article" date="2006" name="Science">
        <title>Ancient noncoding elements conserved in the human genome.</title>
        <authorList>
            <person name="Venkatesh B."/>
            <person name="Kirkness E.F."/>
            <person name="Loh Y.H."/>
            <person name="Halpern A.L."/>
            <person name="Lee A.P."/>
            <person name="Johnson J."/>
            <person name="Dandona N."/>
            <person name="Viswanathan L.D."/>
            <person name="Tay A."/>
            <person name="Venter J.C."/>
            <person name="Strausberg R.L."/>
            <person name="Brenner S."/>
        </authorList>
    </citation>
    <scope>NUCLEOTIDE SEQUENCE [LARGE SCALE GENOMIC DNA]</scope>
</reference>
<reference evidence="2" key="2">
    <citation type="journal article" date="2007" name="PLoS Biol.">
        <title>Survey sequencing and comparative analysis of the elephant shark (Callorhinchus milii) genome.</title>
        <authorList>
            <person name="Venkatesh B."/>
            <person name="Kirkness E.F."/>
            <person name="Loh Y.H."/>
            <person name="Halpern A.L."/>
            <person name="Lee A.P."/>
            <person name="Johnson J."/>
            <person name="Dandona N."/>
            <person name="Viswanathan L.D."/>
            <person name="Tay A."/>
            <person name="Venter J.C."/>
            <person name="Strausberg R.L."/>
            <person name="Brenner S."/>
        </authorList>
    </citation>
    <scope>NUCLEOTIDE SEQUENCE [LARGE SCALE GENOMIC DNA]</scope>
</reference>
<dbReference type="AlphaFoldDB" id="A0A4W3IHI1"/>
<dbReference type="GO" id="GO:0007169">
    <property type="term" value="P:cell surface receptor protein tyrosine kinase signaling pathway"/>
    <property type="evidence" value="ECO:0007669"/>
    <property type="project" value="TreeGrafter"/>
</dbReference>
<proteinExistence type="predicted"/>
<dbReference type="InterPro" id="IPR050996">
    <property type="entry name" value="Docking_Protein_DOK"/>
</dbReference>
<dbReference type="Proteomes" id="UP000314986">
    <property type="component" value="Unassembled WGS sequence"/>
</dbReference>
<name>A0A4W3IHI1_CALMI</name>
<dbReference type="Ensembl" id="ENSCMIT00000030190.1">
    <property type="protein sequence ID" value="ENSCMIP00000029724.1"/>
    <property type="gene ID" value="ENSCMIG00000012830.1"/>
</dbReference>
<accession>A0A4W3IHI1</accession>
<evidence type="ECO:0008006" key="3">
    <source>
        <dbReference type="Google" id="ProtNLM"/>
    </source>
</evidence>
<dbReference type="GO" id="GO:0007265">
    <property type="term" value="P:Ras protein signal transduction"/>
    <property type="evidence" value="ECO:0007669"/>
    <property type="project" value="TreeGrafter"/>
</dbReference>